<dbReference type="Pfam" id="PF08282">
    <property type="entry name" value="Hydrolase_3"/>
    <property type="match status" value="1"/>
</dbReference>
<dbReference type="GO" id="GO:0000287">
    <property type="term" value="F:magnesium ion binding"/>
    <property type="evidence" value="ECO:0007669"/>
    <property type="project" value="TreeGrafter"/>
</dbReference>
<dbReference type="AlphaFoldDB" id="A0A5D4RD07"/>
<dbReference type="GO" id="GO:0016791">
    <property type="term" value="F:phosphatase activity"/>
    <property type="evidence" value="ECO:0007669"/>
    <property type="project" value="UniProtKB-ARBA"/>
</dbReference>
<dbReference type="RefSeq" id="WP_148975094.1">
    <property type="nucleotide sequence ID" value="NZ_JBNIKT010000010.1"/>
</dbReference>
<dbReference type="EMBL" id="VTER01000006">
    <property type="protein sequence ID" value="TYS47766.1"/>
    <property type="molecule type" value="Genomic_DNA"/>
</dbReference>
<protein>
    <submittedName>
        <fullName evidence="1">HAD family phosphatase</fullName>
    </submittedName>
</protein>
<dbReference type="Proteomes" id="UP000322139">
    <property type="component" value="Unassembled WGS sequence"/>
</dbReference>
<dbReference type="Gene3D" id="3.40.50.1000">
    <property type="entry name" value="HAD superfamily/HAD-like"/>
    <property type="match status" value="1"/>
</dbReference>
<dbReference type="NCBIfam" id="TIGR01484">
    <property type="entry name" value="HAD-SF-IIB"/>
    <property type="match status" value="1"/>
</dbReference>
<dbReference type="GO" id="GO:0005829">
    <property type="term" value="C:cytosol"/>
    <property type="evidence" value="ECO:0007669"/>
    <property type="project" value="TreeGrafter"/>
</dbReference>
<evidence type="ECO:0000313" key="1">
    <source>
        <dbReference type="EMBL" id="TYS47766.1"/>
    </source>
</evidence>
<dbReference type="InterPro" id="IPR023214">
    <property type="entry name" value="HAD_sf"/>
</dbReference>
<accession>A0A5D4RD07</accession>
<dbReference type="InterPro" id="IPR036412">
    <property type="entry name" value="HAD-like_sf"/>
</dbReference>
<comment type="caution">
    <text evidence="1">The sequence shown here is derived from an EMBL/GenBank/DDBJ whole genome shotgun (WGS) entry which is preliminary data.</text>
</comment>
<dbReference type="PROSITE" id="PS01229">
    <property type="entry name" value="COF_2"/>
    <property type="match status" value="1"/>
</dbReference>
<proteinExistence type="predicted"/>
<dbReference type="InterPro" id="IPR006379">
    <property type="entry name" value="HAD-SF_hydro_IIB"/>
</dbReference>
<reference evidence="1 2" key="1">
    <citation type="submission" date="2019-08" db="EMBL/GenBank/DDBJ databases">
        <title>Bacillus genomes from the desert of Cuatro Cienegas, Coahuila.</title>
        <authorList>
            <person name="Olmedo-Alvarez G."/>
        </authorList>
    </citation>
    <scope>NUCLEOTIDE SEQUENCE [LARGE SCALE GENOMIC DNA]</scope>
    <source>
        <strain evidence="1 2">CH446_14T</strain>
    </source>
</reference>
<gene>
    <name evidence="1" type="ORF">FZD51_12575</name>
</gene>
<dbReference type="Gene3D" id="3.30.1240.10">
    <property type="match status" value="1"/>
</dbReference>
<evidence type="ECO:0000313" key="2">
    <source>
        <dbReference type="Proteomes" id="UP000322139"/>
    </source>
</evidence>
<dbReference type="PANTHER" id="PTHR10000:SF25">
    <property type="entry name" value="PHOSPHATASE YKRA-RELATED"/>
    <property type="match status" value="1"/>
</dbReference>
<dbReference type="NCBIfam" id="TIGR00099">
    <property type="entry name" value="Cof-subfamily"/>
    <property type="match status" value="1"/>
</dbReference>
<dbReference type="PANTHER" id="PTHR10000">
    <property type="entry name" value="PHOSPHOSERINE PHOSPHATASE"/>
    <property type="match status" value="1"/>
</dbReference>
<name>A0A5D4RD07_9BACI</name>
<dbReference type="SUPFAM" id="SSF56784">
    <property type="entry name" value="HAD-like"/>
    <property type="match status" value="1"/>
</dbReference>
<dbReference type="SFLD" id="SFLDS00003">
    <property type="entry name" value="Haloacid_Dehalogenase"/>
    <property type="match status" value="1"/>
</dbReference>
<sequence>MTAYQIIFLDIDGTILRPDDTIQESTRQAVAQAKEKGIEVFLATGRPLHEIAEIGKELNISSFIGYNGAFAIHKGKTVLDKPMDRQVIKEYLQTAKEHKHEAVLYSSEQNLLTDKDAGKMKDFLAKFHLNKNALIKPEHFNQILGMTVLSLKEGEQHLYEKDGIHLSQVNVDGMRDCYDVIRDTVNKGYALEVILKELGIPREASIAFGDGMNDKEMLKYAGIGIAMGNSHPDLFGYADKKTTAVTDSGIFNGLRELGIVN</sequence>
<organism evidence="1 2">
    <name type="scientific">Bacillus infantis</name>
    <dbReference type="NCBI Taxonomy" id="324767"/>
    <lineage>
        <taxon>Bacteria</taxon>
        <taxon>Bacillati</taxon>
        <taxon>Bacillota</taxon>
        <taxon>Bacilli</taxon>
        <taxon>Bacillales</taxon>
        <taxon>Bacillaceae</taxon>
        <taxon>Bacillus</taxon>
    </lineage>
</organism>
<dbReference type="SFLD" id="SFLDG01140">
    <property type="entry name" value="C2.B:_Phosphomannomutase_and_P"/>
    <property type="match status" value="1"/>
</dbReference>
<dbReference type="InterPro" id="IPR000150">
    <property type="entry name" value="Cof"/>
</dbReference>